<evidence type="ECO:0000256" key="17">
    <source>
        <dbReference type="PROSITE-ProRule" id="PRU00134"/>
    </source>
</evidence>
<evidence type="ECO:0000256" key="5">
    <source>
        <dbReference type="ARBA" id="ARBA00022679"/>
    </source>
</evidence>
<dbReference type="AlphaFoldDB" id="A0A150GUA6"/>
<dbReference type="SUPFAM" id="SSF144232">
    <property type="entry name" value="HIT/MYND zinc finger-like"/>
    <property type="match status" value="1"/>
</dbReference>
<dbReference type="Gene3D" id="6.10.140.2220">
    <property type="match status" value="1"/>
</dbReference>
<keyword evidence="6" id="KW-0812">Transmembrane</keyword>
<evidence type="ECO:0000313" key="19">
    <source>
        <dbReference type="EMBL" id="KXZ52920.1"/>
    </source>
</evidence>
<dbReference type="Pfam" id="PF01753">
    <property type="entry name" value="zf-MYND"/>
    <property type="match status" value="1"/>
</dbReference>
<protein>
    <recommendedName>
        <fullName evidence="15">phytol kinase</fullName>
        <ecNumber evidence="15">2.7.1.182</ecNumber>
    </recommendedName>
</protein>
<evidence type="ECO:0000256" key="3">
    <source>
        <dbReference type="ARBA" id="ARBA00022528"/>
    </source>
</evidence>
<evidence type="ECO:0000256" key="6">
    <source>
        <dbReference type="ARBA" id="ARBA00022692"/>
    </source>
</evidence>
<dbReference type="EC" id="2.7.1.182" evidence="15"/>
<evidence type="ECO:0000256" key="2">
    <source>
        <dbReference type="ARBA" id="ARBA00010794"/>
    </source>
</evidence>
<evidence type="ECO:0000256" key="12">
    <source>
        <dbReference type="ARBA" id="ARBA00022989"/>
    </source>
</evidence>
<evidence type="ECO:0000256" key="1">
    <source>
        <dbReference type="ARBA" id="ARBA00004508"/>
    </source>
</evidence>
<dbReference type="GO" id="GO:0016020">
    <property type="term" value="C:membrane"/>
    <property type="evidence" value="ECO:0007669"/>
    <property type="project" value="UniProtKB-SubCell"/>
</dbReference>
<evidence type="ECO:0000256" key="4">
    <source>
        <dbReference type="ARBA" id="ARBA00022640"/>
    </source>
</evidence>
<comment type="caution">
    <text evidence="19">The sequence shown here is derived from an EMBL/GenBank/DDBJ whole genome shotgun (WGS) entry which is preliminary data.</text>
</comment>
<sequence length="368" mass="37225">MLTIPGFRATESTPPPAPLLRPTLALIRGPHLQRLLRLGLERMALDAGLPPDPSLAATATIAAAAAAAATVLEAFGEVSLLLRRLAWCVPAAAVQRLLGPDLVLQLTAAAGRLMAALKPRTREPDHEAMLLGLLSSLTGSSAAAEAAATSGGGAAAALTGALLSAAYYPPTALTQAATHEALCPGVWAALRALPAAGTAAVGSPAATSVAKDLAPLLGVTRQLDMNNLKWLSELSEVARAADGLEEFRRQAGLLLRRIAADASSMGLNGTKVAWASCAGGAEPDVDAAALSAAVAAVRLCGNPLCARFEGPAEAAVVRKTCGGCRHVRYCGASCQREHWEAGHKAECKALAAEAGAEAAGAGSKRLGS</sequence>
<dbReference type="EMBL" id="LSYV01000009">
    <property type="protein sequence ID" value="KXZ52920.1"/>
    <property type="molecule type" value="Genomic_DNA"/>
</dbReference>
<evidence type="ECO:0000256" key="8">
    <source>
        <dbReference type="ARBA" id="ARBA00022771"/>
    </source>
</evidence>
<feature type="domain" description="MYND-type" evidence="18">
    <location>
        <begin position="302"/>
        <end position="347"/>
    </location>
</feature>
<name>A0A150GUA6_GONPE</name>
<keyword evidence="8 17" id="KW-0863">Zinc-finger</keyword>
<keyword evidence="20" id="KW-1185">Reference proteome</keyword>
<evidence type="ECO:0000256" key="15">
    <source>
        <dbReference type="ARBA" id="ARBA00039024"/>
    </source>
</evidence>
<reference evidence="20" key="1">
    <citation type="journal article" date="2016" name="Nat. Commun.">
        <title>The Gonium pectorale genome demonstrates co-option of cell cycle regulation during the evolution of multicellularity.</title>
        <authorList>
            <person name="Hanschen E.R."/>
            <person name="Marriage T.N."/>
            <person name="Ferris P.J."/>
            <person name="Hamaji T."/>
            <person name="Toyoda A."/>
            <person name="Fujiyama A."/>
            <person name="Neme R."/>
            <person name="Noguchi H."/>
            <person name="Minakuchi Y."/>
            <person name="Suzuki M."/>
            <person name="Kawai-Toyooka H."/>
            <person name="Smith D.R."/>
            <person name="Sparks H."/>
            <person name="Anderson J."/>
            <person name="Bakaric R."/>
            <person name="Luria V."/>
            <person name="Karger A."/>
            <person name="Kirschner M.W."/>
            <person name="Durand P.M."/>
            <person name="Michod R.E."/>
            <person name="Nozaki H."/>
            <person name="Olson B.J."/>
        </authorList>
    </citation>
    <scope>NUCLEOTIDE SEQUENCE [LARGE SCALE GENOMIC DNA]</scope>
    <source>
        <strain evidence="20">NIES-2863</strain>
    </source>
</reference>
<keyword evidence="4" id="KW-0934">Plastid</keyword>
<evidence type="ECO:0000256" key="11">
    <source>
        <dbReference type="ARBA" id="ARBA00022946"/>
    </source>
</evidence>
<dbReference type="Proteomes" id="UP000075714">
    <property type="component" value="Unassembled WGS sequence"/>
</dbReference>
<comment type="subcellular location">
    <subcellularLocation>
        <location evidence="1">Plastid</location>
        <location evidence="1">Chloroplast membrane</location>
        <topology evidence="1">Multi-pass membrane protein</topology>
    </subcellularLocation>
</comment>
<keyword evidence="10" id="KW-0862">Zinc</keyword>
<keyword evidence="5" id="KW-0808">Transferase</keyword>
<gene>
    <name evidence="19" type="ORF">GPECTOR_8g298</name>
</gene>
<evidence type="ECO:0000259" key="18">
    <source>
        <dbReference type="PROSITE" id="PS50865"/>
    </source>
</evidence>
<dbReference type="InterPro" id="IPR002893">
    <property type="entry name" value="Znf_MYND"/>
</dbReference>
<evidence type="ECO:0000313" key="20">
    <source>
        <dbReference type="Proteomes" id="UP000075714"/>
    </source>
</evidence>
<comment type="similarity">
    <text evidence="2">Belongs to the polyprenol kinase family.</text>
</comment>
<keyword evidence="12" id="KW-1133">Transmembrane helix</keyword>
<dbReference type="PANTHER" id="PTHR32523">
    <property type="entry name" value="PHYTOL KINASE 1, CHLOROPLASTIC"/>
    <property type="match status" value="1"/>
</dbReference>
<dbReference type="InterPro" id="IPR039606">
    <property type="entry name" value="Phytol/farnesol_kinase"/>
</dbReference>
<proteinExistence type="inferred from homology"/>
<evidence type="ECO:0000256" key="13">
    <source>
        <dbReference type="ARBA" id="ARBA00023136"/>
    </source>
</evidence>
<dbReference type="GO" id="GO:0010276">
    <property type="term" value="F:phytol kinase activity"/>
    <property type="evidence" value="ECO:0007669"/>
    <property type="project" value="UniProtKB-EC"/>
</dbReference>
<dbReference type="PROSITE" id="PS50865">
    <property type="entry name" value="ZF_MYND_2"/>
    <property type="match status" value="1"/>
</dbReference>
<keyword evidence="11" id="KW-0809">Transit peptide</keyword>
<evidence type="ECO:0000256" key="9">
    <source>
        <dbReference type="ARBA" id="ARBA00022777"/>
    </source>
</evidence>
<organism evidence="19 20">
    <name type="scientific">Gonium pectorale</name>
    <name type="common">Green alga</name>
    <dbReference type="NCBI Taxonomy" id="33097"/>
    <lineage>
        <taxon>Eukaryota</taxon>
        <taxon>Viridiplantae</taxon>
        <taxon>Chlorophyta</taxon>
        <taxon>core chlorophytes</taxon>
        <taxon>Chlorophyceae</taxon>
        <taxon>CS clade</taxon>
        <taxon>Chlamydomonadales</taxon>
        <taxon>Volvocaceae</taxon>
        <taxon>Gonium</taxon>
    </lineage>
</organism>
<comment type="catalytic activity">
    <reaction evidence="16">
        <text>phytol + CTP = phytyl phosphate + CDP + H(+)</text>
        <dbReference type="Rhea" id="RHEA:38055"/>
        <dbReference type="ChEBI" id="CHEBI:15378"/>
        <dbReference type="ChEBI" id="CHEBI:17327"/>
        <dbReference type="ChEBI" id="CHEBI:37563"/>
        <dbReference type="ChEBI" id="CHEBI:58069"/>
        <dbReference type="ChEBI" id="CHEBI:75483"/>
        <dbReference type="EC" id="2.7.1.182"/>
    </reaction>
</comment>
<keyword evidence="9" id="KW-0418">Kinase</keyword>
<dbReference type="OrthoDB" id="432970at2759"/>
<comment type="pathway">
    <text evidence="14">Cofactor biosynthesis; tocopherol biosynthesis.</text>
</comment>
<dbReference type="PANTHER" id="PTHR32523:SF8">
    <property type="entry name" value="DOLICHOL KINASE"/>
    <property type="match status" value="1"/>
</dbReference>
<evidence type="ECO:0000256" key="10">
    <source>
        <dbReference type="ARBA" id="ARBA00022833"/>
    </source>
</evidence>
<keyword evidence="13" id="KW-0472">Membrane</keyword>
<evidence type="ECO:0000256" key="7">
    <source>
        <dbReference type="ARBA" id="ARBA00022723"/>
    </source>
</evidence>
<dbReference type="GO" id="GO:0008270">
    <property type="term" value="F:zinc ion binding"/>
    <property type="evidence" value="ECO:0007669"/>
    <property type="project" value="UniProtKB-KW"/>
</dbReference>
<keyword evidence="3" id="KW-0150">Chloroplast</keyword>
<evidence type="ECO:0000256" key="14">
    <source>
        <dbReference type="ARBA" id="ARBA00024015"/>
    </source>
</evidence>
<accession>A0A150GUA6</accession>
<keyword evidence="7" id="KW-0479">Metal-binding</keyword>
<evidence type="ECO:0000256" key="16">
    <source>
        <dbReference type="ARBA" id="ARBA00048889"/>
    </source>
</evidence>
<dbReference type="GO" id="GO:0009507">
    <property type="term" value="C:chloroplast"/>
    <property type="evidence" value="ECO:0007669"/>
    <property type="project" value="UniProtKB-SubCell"/>
</dbReference>